<protein>
    <submittedName>
        <fullName evidence="1">Uncharacterized protein</fullName>
    </submittedName>
</protein>
<sequence>MRTADPIENSFIKSISRYIILHQGQRTTHFTVKTNEATKKILLELYETQNNLRKERENKSQELQHQLPLFCLFVLLDHTTLPMNISSQTHLSSFSLAKNITG</sequence>
<dbReference type="Proteomes" id="UP000006882">
    <property type="component" value="Chromosome G2"/>
</dbReference>
<dbReference type="Gramene" id="ONI20341">
    <property type="protein sequence ID" value="ONI20341"/>
    <property type="gene ID" value="PRUPE_2G010200"/>
</dbReference>
<proteinExistence type="predicted"/>
<keyword evidence="2" id="KW-1185">Reference proteome</keyword>
<reference evidence="1 2" key="1">
    <citation type="journal article" date="2013" name="Nat. Genet.">
        <title>The high-quality draft genome of peach (Prunus persica) identifies unique patterns of genetic diversity, domestication and genome evolution.</title>
        <authorList>
            <consortium name="International Peach Genome Initiative"/>
            <person name="Verde I."/>
            <person name="Abbott A.G."/>
            <person name="Scalabrin S."/>
            <person name="Jung S."/>
            <person name="Shu S."/>
            <person name="Marroni F."/>
            <person name="Zhebentyayeva T."/>
            <person name="Dettori M.T."/>
            <person name="Grimwood J."/>
            <person name="Cattonaro F."/>
            <person name="Zuccolo A."/>
            <person name="Rossini L."/>
            <person name="Jenkins J."/>
            <person name="Vendramin E."/>
            <person name="Meisel L.A."/>
            <person name="Decroocq V."/>
            <person name="Sosinski B."/>
            <person name="Prochnik S."/>
            <person name="Mitros T."/>
            <person name="Policriti A."/>
            <person name="Cipriani G."/>
            <person name="Dondini L."/>
            <person name="Ficklin S."/>
            <person name="Goodstein D.M."/>
            <person name="Xuan P."/>
            <person name="Del Fabbro C."/>
            <person name="Aramini V."/>
            <person name="Copetti D."/>
            <person name="Gonzalez S."/>
            <person name="Horner D.S."/>
            <person name="Falchi R."/>
            <person name="Lucas S."/>
            <person name="Mica E."/>
            <person name="Maldonado J."/>
            <person name="Lazzari B."/>
            <person name="Bielenberg D."/>
            <person name="Pirona R."/>
            <person name="Miculan M."/>
            <person name="Barakat A."/>
            <person name="Testolin R."/>
            <person name="Stella A."/>
            <person name="Tartarini S."/>
            <person name="Tonutti P."/>
            <person name="Arus P."/>
            <person name="Orellana A."/>
            <person name="Wells C."/>
            <person name="Main D."/>
            <person name="Vizzotto G."/>
            <person name="Silva H."/>
            <person name="Salamini F."/>
            <person name="Schmutz J."/>
            <person name="Morgante M."/>
            <person name="Rokhsar D.S."/>
        </authorList>
    </citation>
    <scope>NUCLEOTIDE SEQUENCE [LARGE SCALE GENOMIC DNA]</scope>
    <source>
        <strain evidence="2">cv. Nemared</strain>
    </source>
</reference>
<evidence type="ECO:0000313" key="1">
    <source>
        <dbReference type="EMBL" id="ONI20341.1"/>
    </source>
</evidence>
<accession>A0A251Q919</accession>
<evidence type="ECO:0000313" key="2">
    <source>
        <dbReference type="Proteomes" id="UP000006882"/>
    </source>
</evidence>
<gene>
    <name evidence="1" type="ORF">PRUPE_2G010200</name>
</gene>
<dbReference type="EMBL" id="CM007652">
    <property type="protein sequence ID" value="ONI20341.1"/>
    <property type="molecule type" value="Genomic_DNA"/>
</dbReference>
<name>A0A251Q919_PRUPE</name>
<dbReference type="AlphaFoldDB" id="A0A251Q919"/>
<organism evidence="1 2">
    <name type="scientific">Prunus persica</name>
    <name type="common">Peach</name>
    <name type="synonym">Amygdalus persica</name>
    <dbReference type="NCBI Taxonomy" id="3760"/>
    <lineage>
        <taxon>Eukaryota</taxon>
        <taxon>Viridiplantae</taxon>
        <taxon>Streptophyta</taxon>
        <taxon>Embryophyta</taxon>
        <taxon>Tracheophyta</taxon>
        <taxon>Spermatophyta</taxon>
        <taxon>Magnoliopsida</taxon>
        <taxon>eudicotyledons</taxon>
        <taxon>Gunneridae</taxon>
        <taxon>Pentapetalae</taxon>
        <taxon>rosids</taxon>
        <taxon>fabids</taxon>
        <taxon>Rosales</taxon>
        <taxon>Rosaceae</taxon>
        <taxon>Amygdaloideae</taxon>
        <taxon>Amygdaleae</taxon>
        <taxon>Prunus</taxon>
    </lineage>
</organism>